<organism evidence="2 3">
    <name type="scientific">Macrosiphum euphorbiae</name>
    <name type="common">potato aphid</name>
    <dbReference type="NCBI Taxonomy" id="13131"/>
    <lineage>
        <taxon>Eukaryota</taxon>
        <taxon>Metazoa</taxon>
        <taxon>Ecdysozoa</taxon>
        <taxon>Arthropoda</taxon>
        <taxon>Hexapoda</taxon>
        <taxon>Insecta</taxon>
        <taxon>Pterygota</taxon>
        <taxon>Neoptera</taxon>
        <taxon>Paraneoptera</taxon>
        <taxon>Hemiptera</taxon>
        <taxon>Sternorrhyncha</taxon>
        <taxon>Aphidomorpha</taxon>
        <taxon>Aphidoidea</taxon>
        <taxon>Aphididae</taxon>
        <taxon>Macrosiphini</taxon>
        <taxon>Macrosiphum</taxon>
    </lineage>
</organism>
<accession>A0AAV0VII6</accession>
<proteinExistence type="predicted"/>
<evidence type="ECO:0000313" key="2">
    <source>
        <dbReference type="EMBL" id="CAI6344046.1"/>
    </source>
</evidence>
<evidence type="ECO:0000256" key="1">
    <source>
        <dbReference type="SAM" id="SignalP"/>
    </source>
</evidence>
<protein>
    <submittedName>
        <fullName evidence="2">Uncharacterized protein</fullName>
    </submittedName>
</protein>
<feature type="chain" id="PRO_5043460407" evidence="1">
    <location>
        <begin position="21"/>
        <end position="202"/>
    </location>
</feature>
<feature type="signal peptide" evidence="1">
    <location>
        <begin position="1"/>
        <end position="20"/>
    </location>
</feature>
<gene>
    <name evidence="2" type="ORF">MEUPH1_LOCUS1229</name>
</gene>
<keyword evidence="1" id="KW-0732">Signal</keyword>
<dbReference type="Proteomes" id="UP001160148">
    <property type="component" value="Unassembled WGS sequence"/>
</dbReference>
<reference evidence="2 3" key="1">
    <citation type="submission" date="2023-01" db="EMBL/GenBank/DDBJ databases">
        <authorList>
            <person name="Whitehead M."/>
        </authorList>
    </citation>
    <scope>NUCLEOTIDE SEQUENCE [LARGE SCALE GENOMIC DNA]</scope>
</reference>
<dbReference type="EMBL" id="CARXXK010000001">
    <property type="protein sequence ID" value="CAI6344046.1"/>
    <property type="molecule type" value="Genomic_DNA"/>
</dbReference>
<evidence type="ECO:0000313" key="3">
    <source>
        <dbReference type="Proteomes" id="UP001160148"/>
    </source>
</evidence>
<name>A0AAV0VII6_9HEMI</name>
<comment type="caution">
    <text evidence="2">The sequence shown here is derived from an EMBL/GenBank/DDBJ whole genome shotgun (WGS) entry which is preliminary data.</text>
</comment>
<dbReference type="AlphaFoldDB" id="A0AAV0VII6"/>
<sequence length="202" mass="22553">MYSVTITLCLCLCILSESMGGLVVMSRVPPDPRKKFKIVSQLQLRGPEYNMAADQKVKSSPPPPICDCSHVSEYPHPQVVGSQVTSRRPQYIDDPKVNGYRPPHIGYSKVTGYRPSASTNCPTQCPPRCTMPPWPTRRTPPPCTTYRTMQPPCTTCWTLPPCTTCRTKLPCTTCRTLPPCDECRTKKHPPVLVVNVKINLPQ</sequence>
<keyword evidence="3" id="KW-1185">Reference proteome</keyword>